<dbReference type="RefSeq" id="XP_041292147.1">
    <property type="nucleotide sequence ID" value="XM_041437551.1"/>
</dbReference>
<sequence length="455" mass="51048">MSFAALMALSASQTKESQSAVQTALLQRQRNEELQRKKREEFDRKEREEAAKLRQKRFEDEKKQRELQLKRESETKRMEEEQARREEEQRNALLYGPKRAKSGSKWPSSSGISKESIPRRRLPSDEEDGSRSGSPAMALTREEKRRRRLETEMRKGYPTRRSALSSGYHKAGRRLPGGAIDATSAPTSDSCNGSQSVKARLSALPNTLTKLNVHKRDTRTIDEILQDRAKAKTATLDGDDAKEFNDWFGKGKKDIGKSSAQISTAAPSRTSSGSSSPVPSAPRSVNSGTSKTSTASKSAVLSFSKTSQSKGADSSQSLKTEVKSKSTSIFTPSMKSQASKPSSAPRSAGPTKKRPRSPSSLSPPPSKRRPVSTEVESYSNEIWKLFGKDRSKYVEQDVYSDEEDMEVDAGVLEREELRSARLARKEDEAALEQEKRHEEEKRRKKREREMKERRG</sequence>
<dbReference type="Proteomes" id="UP000823399">
    <property type="component" value="Unassembled WGS sequence"/>
</dbReference>
<keyword evidence="2" id="KW-0175">Coiled coil</keyword>
<dbReference type="PANTHER" id="PTHR22691">
    <property type="entry name" value="YEAST SPT2-RELATED"/>
    <property type="match status" value="1"/>
</dbReference>
<evidence type="ECO:0000313" key="5">
    <source>
        <dbReference type="Proteomes" id="UP000823399"/>
    </source>
</evidence>
<dbReference type="GO" id="GO:0005730">
    <property type="term" value="C:nucleolus"/>
    <property type="evidence" value="ECO:0007669"/>
    <property type="project" value="TreeGrafter"/>
</dbReference>
<organism evidence="4 5">
    <name type="scientific">Suillus discolor</name>
    <dbReference type="NCBI Taxonomy" id="1912936"/>
    <lineage>
        <taxon>Eukaryota</taxon>
        <taxon>Fungi</taxon>
        <taxon>Dikarya</taxon>
        <taxon>Basidiomycota</taxon>
        <taxon>Agaricomycotina</taxon>
        <taxon>Agaricomycetes</taxon>
        <taxon>Agaricomycetidae</taxon>
        <taxon>Boletales</taxon>
        <taxon>Suillineae</taxon>
        <taxon>Suillaceae</taxon>
        <taxon>Suillus</taxon>
    </lineage>
</organism>
<name>A0A9P7F6L4_9AGAM</name>
<dbReference type="GO" id="GO:0042393">
    <property type="term" value="F:histone binding"/>
    <property type="evidence" value="ECO:0007669"/>
    <property type="project" value="TreeGrafter"/>
</dbReference>
<evidence type="ECO:0000256" key="1">
    <source>
        <dbReference type="ARBA" id="ARBA00006461"/>
    </source>
</evidence>
<keyword evidence="5" id="KW-1185">Reference proteome</keyword>
<feature type="compositionally biased region" description="Low complexity" evidence="3">
    <location>
        <begin position="103"/>
        <end position="115"/>
    </location>
</feature>
<feature type="compositionally biased region" description="Polar residues" evidence="3">
    <location>
        <begin position="301"/>
        <end position="345"/>
    </location>
</feature>
<comment type="similarity">
    <text evidence="1">Belongs to the SPT2 family.</text>
</comment>
<dbReference type="AlphaFoldDB" id="A0A9P7F6L4"/>
<dbReference type="GO" id="GO:0006360">
    <property type="term" value="P:transcription by RNA polymerase I"/>
    <property type="evidence" value="ECO:0007669"/>
    <property type="project" value="TreeGrafter"/>
</dbReference>
<protein>
    <recommendedName>
        <fullName evidence="6">SPT2 chromatin protein</fullName>
    </recommendedName>
</protein>
<evidence type="ECO:0000256" key="2">
    <source>
        <dbReference type="ARBA" id="ARBA00023054"/>
    </source>
</evidence>
<evidence type="ECO:0000313" key="4">
    <source>
        <dbReference type="EMBL" id="KAG2107269.1"/>
    </source>
</evidence>
<dbReference type="GO" id="GO:0003677">
    <property type="term" value="F:DNA binding"/>
    <property type="evidence" value="ECO:0007669"/>
    <property type="project" value="TreeGrafter"/>
</dbReference>
<proteinExistence type="inferred from homology"/>
<reference evidence="4" key="1">
    <citation type="journal article" date="2020" name="New Phytol.">
        <title>Comparative genomics reveals dynamic genome evolution in host specialist ectomycorrhizal fungi.</title>
        <authorList>
            <person name="Lofgren L.A."/>
            <person name="Nguyen N.H."/>
            <person name="Vilgalys R."/>
            <person name="Ruytinx J."/>
            <person name="Liao H.L."/>
            <person name="Branco S."/>
            <person name="Kuo A."/>
            <person name="LaButti K."/>
            <person name="Lipzen A."/>
            <person name="Andreopoulos W."/>
            <person name="Pangilinan J."/>
            <person name="Riley R."/>
            <person name="Hundley H."/>
            <person name="Na H."/>
            <person name="Barry K."/>
            <person name="Grigoriev I.V."/>
            <person name="Stajich J.E."/>
            <person name="Kennedy P.G."/>
        </authorList>
    </citation>
    <scope>NUCLEOTIDE SEQUENCE</scope>
    <source>
        <strain evidence="4">FC423</strain>
    </source>
</reference>
<dbReference type="SMART" id="SM00784">
    <property type="entry name" value="SPT2"/>
    <property type="match status" value="1"/>
</dbReference>
<feature type="region of interest" description="Disordered" evidence="3">
    <location>
        <begin position="228"/>
        <end position="378"/>
    </location>
</feature>
<feature type="compositionally biased region" description="Basic and acidic residues" evidence="3">
    <location>
        <begin position="239"/>
        <end position="256"/>
    </location>
</feature>
<feature type="compositionally biased region" description="Low complexity" evidence="3">
    <location>
        <begin position="263"/>
        <end position="299"/>
    </location>
</feature>
<feature type="compositionally biased region" description="Polar residues" evidence="3">
    <location>
        <begin position="184"/>
        <end position="196"/>
    </location>
</feature>
<dbReference type="OrthoDB" id="6259853at2759"/>
<dbReference type="Pfam" id="PF08243">
    <property type="entry name" value="SPT2"/>
    <property type="match status" value="1"/>
</dbReference>
<feature type="compositionally biased region" description="Low complexity" evidence="3">
    <location>
        <begin position="1"/>
        <end position="12"/>
    </location>
</feature>
<feature type="region of interest" description="Disordered" evidence="3">
    <location>
        <begin position="1"/>
        <end position="196"/>
    </location>
</feature>
<accession>A0A9P7F6L4</accession>
<evidence type="ECO:0000256" key="3">
    <source>
        <dbReference type="SAM" id="MobiDB-lite"/>
    </source>
</evidence>
<dbReference type="GO" id="GO:0006334">
    <property type="term" value="P:nucleosome assembly"/>
    <property type="evidence" value="ECO:0007669"/>
    <property type="project" value="TreeGrafter"/>
</dbReference>
<feature type="compositionally biased region" description="Polar residues" evidence="3">
    <location>
        <begin position="13"/>
        <end position="28"/>
    </location>
</feature>
<dbReference type="GeneID" id="64699810"/>
<feature type="region of interest" description="Disordered" evidence="3">
    <location>
        <begin position="425"/>
        <end position="455"/>
    </location>
</feature>
<gene>
    <name evidence="4" type="ORF">F5147DRAFT_698346</name>
</gene>
<comment type="caution">
    <text evidence="4">The sequence shown here is derived from an EMBL/GenBank/DDBJ whole genome shotgun (WGS) entry which is preliminary data.</text>
</comment>
<dbReference type="EMBL" id="JABBWM010000032">
    <property type="protein sequence ID" value="KAG2107269.1"/>
    <property type="molecule type" value="Genomic_DNA"/>
</dbReference>
<dbReference type="InterPro" id="IPR013256">
    <property type="entry name" value="Chromatin_SPT2"/>
</dbReference>
<evidence type="ECO:0008006" key="6">
    <source>
        <dbReference type="Google" id="ProtNLM"/>
    </source>
</evidence>
<dbReference type="PANTHER" id="PTHR22691:SF8">
    <property type="entry name" value="PROTEIN SPT2 HOMOLOG"/>
    <property type="match status" value="1"/>
</dbReference>
<feature type="compositionally biased region" description="Basic and acidic residues" evidence="3">
    <location>
        <begin position="29"/>
        <end position="90"/>
    </location>
</feature>